<dbReference type="AlphaFoldDB" id="A0A3A8GBD4"/>
<evidence type="ECO:0008006" key="3">
    <source>
        <dbReference type="Google" id="ProtNLM"/>
    </source>
</evidence>
<dbReference type="RefSeq" id="WP_120364392.1">
    <property type="nucleotide sequence ID" value="NZ_RAXW01000012.1"/>
</dbReference>
<protein>
    <recommendedName>
        <fullName evidence="3">DUF1871 family protein</fullName>
    </recommendedName>
</protein>
<organism evidence="1 2">
    <name type="scientific">Acinetobacter cumulans</name>
    <dbReference type="NCBI Taxonomy" id="2136182"/>
    <lineage>
        <taxon>Bacteria</taxon>
        <taxon>Pseudomonadati</taxon>
        <taxon>Pseudomonadota</taxon>
        <taxon>Gammaproteobacteria</taxon>
        <taxon>Moraxellales</taxon>
        <taxon>Moraxellaceae</taxon>
        <taxon>Acinetobacter</taxon>
    </lineage>
</organism>
<evidence type="ECO:0000313" key="1">
    <source>
        <dbReference type="EMBL" id="RKG55296.1"/>
    </source>
</evidence>
<comment type="caution">
    <text evidence="1">The sequence shown here is derived from an EMBL/GenBank/DDBJ whole genome shotgun (WGS) entry which is preliminary data.</text>
</comment>
<reference evidence="1 2" key="1">
    <citation type="submission" date="2018-09" db="EMBL/GenBank/DDBJ databases">
        <title>The draft genome of Acinetobacter spp. strains.</title>
        <authorList>
            <person name="Qin J."/>
            <person name="Feng Y."/>
            <person name="Zong Z."/>
        </authorList>
    </citation>
    <scope>NUCLEOTIDE SEQUENCE [LARGE SCALE GENOMIC DNA]</scope>
    <source>
        <strain evidence="1 2">WCHAc060002</strain>
    </source>
</reference>
<proteinExistence type="predicted"/>
<accession>A0A3A8GBD4</accession>
<evidence type="ECO:0000313" key="2">
    <source>
        <dbReference type="Proteomes" id="UP000281084"/>
    </source>
</evidence>
<name>A0A3A8GBD4_9GAMM</name>
<gene>
    <name evidence="1" type="ORF">D7V64_03015</name>
</gene>
<dbReference type="EMBL" id="RAXZ01000002">
    <property type="protein sequence ID" value="RKG55296.1"/>
    <property type="molecule type" value="Genomic_DNA"/>
</dbReference>
<dbReference type="Proteomes" id="UP000281084">
    <property type="component" value="Unassembled WGS sequence"/>
</dbReference>
<sequence>MTQPDPAEQFILNIRQTLNYDWNPIGVGDSPELQDEYDSYIDGLLDILDDENASVDALKDYLILIENEQMGLKPDSNKAQKVAEKLWQHFESFIA</sequence>